<dbReference type="InterPro" id="IPR006638">
    <property type="entry name" value="Elp3/MiaA/NifB-like_rSAM"/>
</dbReference>
<dbReference type="SFLD" id="SFLDS00029">
    <property type="entry name" value="Radical_SAM"/>
    <property type="match status" value="1"/>
</dbReference>
<dbReference type="GO" id="GO:1904047">
    <property type="term" value="F:S-adenosyl-L-methionine binding"/>
    <property type="evidence" value="ECO:0007669"/>
    <property type="project" value="UniProtKB-UniRule"/>
</dbReference>
<feature type="domain" description="Radical SAM core" evidence="13">
    <location>
        <begin position="4"/>
        <end position="230"/>
    </location>
</feature>
<keyword evidence="15" id="KW-1185">Reference proteome</keyword>
<evidence type="ECO:0000256" key="1">
    <source>
        <dbReference type="ARBA" id="ARBA00012167"/>
    </source>
</evidence>
<dbReference type="GO" id="GO:0061799">
    <property type="term" value="F:cyclic pyranopterin monophosphate synthase activity"/>
    <property type="evidence" value="ECO:0007669"/>
    <property type="project" value="TreeGrafter"/>
</dbReference>
<dbReference type="EC" id="4.1.99.22" evidence="1 12"/>
<keyword evidence="6 12" id="KW-0408">Iron</keyword>
<feature type="binding site" evidence="12">
    <location>
        <position position="20"/>
    </location>
    <ligand>
        <name>[4Fe-4S] cluster</name>
        <dbReference type="ChEBI" id="CHEBI:49883"/>
        <label>1</label>
        <note>4Fe-4S-S-AdoMet</note>
    </ligand>
</feature>
<keyword evidence="7 12" id="KW-0411">Iron-sulfur</keyword>
<feature type="binding site" evidence="12">
    <location>
        <position position="27"/>
    </location>
    <ligand>
        <name>[4Fe-4S] cluster</name>
        <dbReference type="ChEBI" id="CHEBI:49883"/>
        <label>1</label>
        <note>4Fe-4S-S-AdoMet</note>
    </ligand>
</feature>
<dbReference type="InterPro" id="IPR050105">
    <property type="entry name" value="MoCo_biosynth_MoaA/MoaC"/>
</dbReference>
<dbReference type="GO" id="GO:0046872">
    <property type="term" value="F:metal ion binding"/>
    <property type="evidence" value="ECO:0007669"/>
    <property type="project" value="UniProtKB-KW"/>
</dbReference>
<dbReference type="InterPro" id="IPR013785">
    <property type="entry name" value="Aldolase_TIM"/>
</dbReference>
<evidence type="ECO:0000259" key="13">
    <source>
        <dbReference type="PROSITE" id="PS51918"/>
    </source>
</evidence>
<dbReference type="RefSeq" id="WP_092473662.1">
    <property type="nucleotide sequence ID" value="NZ_FOOX01000017.1"/>
</dbReference>
<dbReference type="PANTHER" id="PTHR22960:SF0">
    <property type="entry name" value="MOLYBDENUM COFACTOR BIOSYNTHESIS PROTEIN 1"/>
    <property type="match status" value="1"/>
</dbReference>
<dbReference type="Gene3D" id="3.20.20.70">
    <property type="entry name" value="Aldolase class I"/>
    <property type="match status" value="1"/>
</dbReference>
<dbReference type="InterPro" id="IPR007197">
    <property type="entry name" value="rSAM"/>
</dbReference>
<feature type="binding site" evidence="12">
    <location>
        <position position="118"/>
    </location>
    <ligand>
        <name>S-adenosyl-L-methionine</name>
        <dbReference type="ChEBI" id="CHEBI:59789"/>
    </ligand>
</feature>
<dbReference type="STRING" id="341036.SAMN05660649_04001"/>
<feature type="binding site" evidence="12">
    <location>
        <position position="257"/>
    </location>
    <ligand>
        <name>[4Fe-4S] cluster</name>
        <dbReference type="ChEBI" id="CHEBI:49883"/>
        <label>2</label>
        <note>4Fe-4S-substrate</note>
    </ligand>
</feature>
<evidence type="ECO:0000256" key="6">
    <source>
        <dbReference type="ARBA" id="ARBA00023004"/>
    </source>
</evidence>
<dbReference type="InterPro" id="IPR000385">
    <property type="entry name" value="MoaA_NifB_PqqE_Fe-S-bd_CS"/>
</dbReference>
<evidence type="ECO:0000313" key="14">
    <source>
        <dbReference type="EMBL" id="SFH13184.1"/>
    </source>
</evidence>
<keyword evidence="9 12" id="KW-0501">Molybdenum cofactor biosynthesis</keyword>
<dbReference type="HAMAP" id="MF_01225_B">
    <property type="entry name" value="MoaA_B"/>
    <property type="match status" value="1"/>
</dbReference>
<comment type="catalytic activity">
    <reaction evidence="11 12">
        <text>GTP + AH2 + S-adenosyl-L-methionine = (8S)-3',8-cyclo-7,8-dihydroguanosine 5'-triphosphate + 5'-deoxyadenosine + L-methionine + A + H(+)</text>
        <dbReference type="Rhea" id="RHEA:49576"/>
        <dbReference type="ChEBI" id="CHEBI:13193"/>
        <dbReference type="ChEBI" id="CHEBI:15378"/>
        <dbReference type="ChEBI" id="CHEBI:17319"/>
        <dbReference type="ChEBI" id="CHEBI:17499"/>
        <dbReference type="ChEBI" id="CHEBI:37565"/>
        <dbReference type="ChEBI" id="CHEBI:57844"/>
        <dbReference type="ChEBI" id="CHEBI:59789"/>
        <dbReference type="ChEBI" id="CHEBI:131766"/>
        <dbReference type="EC" id="4.1.99.22"/>
    </reaction>
</comment>
<dbReference type="GO" id="GO:0051539">
    <property type="term" value="F:4 iron, 4 sulfur cluster binding"/>
    <property type="evidence" value="ECO:0007669"/>
    <property type="project" value="UniProtKB-UniRule"/>
</dbReference>
<dbReference type="InterPro" id="IPR040064">
    <property type="entry name" value="MoaA-like"/>
</dbReference>
<feature type="binding site" evidence="12">
    <location>
        <position position="189"/>
    </location>
    <ligand>
        <name>S-adenosyl-L-methionine</name>
        <dbReference type="ChEBI" id="CHEBI:59789"/>
    </ligand>
</feature>
<keyword evidence="2 12" id="KW-0004">4Fe-4S</keyword>
<dbReference type="InterPro" id="IPR013483">
    <property type="entry name" value="MoaA"/>
</dbReference>
<keyword evidence="4 12" id="KW-0479">Metal-binding</keyword>
<dbReference type="NCBIfam" id="NF001199">
    <property type="entry name" value="PRK00164.2-1"/>
    <property type="match status" value="1"/>
</dbReference>
<evidence type="ECO:0000256" key="11">
    <source>
        <dbReference type="ARBA" id="ARBA00048697"/>
    </source>
</evidence>
<comment type="similarity">
    <text evidence="12">Belongs to the radical SAM superfamily. MoaA family.</text>
</comment>
<dbReference type="OrthoDB" id="9763993at2"/>
<evidence type="ECO:0000256" key="5">
    <source>
        <dbReference type="ARBA" id="ARBA00022741"/>
    </source>
</evidence>
<keyword evidence="8 12" id="KW-0342">GTP-binding</keyword>
<dbReference type="InterPro" id="IPR058240">
    <property type="entry name" value="rSAM_sf"/>
</dbReference>
<reference evidence="15" key="1">
    <citation type="submission" date="2016-10" db="EMBL/GenBank/DDBJ databases">
        <authorList>
            <person name="Varghese N."/>
            <person name="Submissions S."/>
        </authorList>
    </citation>
    <scope>NUCLEOTIDE SEQUENCE [LARGE SCALE GENOMIC DNA]</scope>
    <source>
        <strain evidence="15">DSM 17038</strain>
    </source>
</reference>
<feature type="binding site" evidence="12">
    <location>
        <begin position="259"/>
        <end position="261"/>
    </location>
    <ligand>
        <name>GTP</name>
        <dbReference type="ChEBI" id="CHEBI:37565"/>
    </ligand>
</feature>
<dbReference type="PROSITE" id="PS01305">
    <property type="entry name" value="MOAA_NIFB_PQQE"/>
    <property type="match status" value="1"/>
</dbReference>
<feature type="binding site" evidence="12">
    <location>
        <position position="67"/>
    </location>
    <ligand>
        <name>S-adenosyl-L-methionine</name>
        <dbReference type="ChEBI" id="CHEBI:59789"/>
    </ligand>
</feature>
<dbReference type="InterPro" id="IPR010505">
    <property type="entry name" value="MoaA_twitch"/>
</dbReference>
<feature type="binding site" evidence="12">
    <location>
        <position position="63"/>
    </location>
    <ligand>
        <name>GTP</name>
        <dbReference type="ChEBI" id="CHEBI:37565"/>
    </ligand>
</feature>
<dbReference type="SUPFAM" id="SSF102114">
    <property type="entry name" value="Radical SAM enzymes"/>
    <property type="match status" value="1"/>
</dbReference>
<dbReference type="CDD" id="cd21117">
    <property type="entry name" value="Twitch_MoaA"/>
    <property type="match status" value="1"/>
</dbReference>
<gene>
    <name evidence="12" type="primary">moaA</name>
    <name evidence="14" type="ORF">SAMN05660649_04001</name>
</gene>
<evidence type="ECO:0000256" key="2">
    <source>
        <dbReference type="ARBA" id="ARBA00022485"/>
    </source>
</evidence>
<accession>A0A1I2XI63</accession>
<name>A0A1I2XI63_9FIRM</name>
<dbReference type="UniPathway" id="UPA00344"/>
<dbReference type="EMBL" id="FOOX01000017">
    <property type="protein sequence ID" value="SFH13184.1"/>
    <property type="molecule type" value="Genomic_DNA"/>
</dbReference>
<comment type="cofactor">
    <cofactor evidence="12">
        <name>[4Fe-4S] cluster</name>
        <dbReference type="ChEBI" id="CHEBI:49883"/>
    </cofactor>
    <text evidence="12">Binds 2 [4Fe-4S] clusters. Binds 1 [4Fe-4S] cluster coordinated with 3 cysteines and an exchangeable S-adenosyl-L-methionine and 1 [4Fe-4S] cluster coordinated with 3 cysteines and the GTP-derived substrate.</text>
</comment>
<dbReference type="CDD" id="cd01335">
    <property type="entry name" value="Radical_SAM"/>
    <property type="match status" value="1"/>
</dbReference>
<dbReference type="PANTHER" id="PTHR22960">
    <property type="entry name" value="MOLYBDOPTERIN COFACTOR SYNTHESIS PROTEIN A"/>
    <property type="match status" value="1"/>
</dbReference>
<dbReference type="PROSITE" id="PS51918">
    <property type="entry name" value="RADICAL_SAM"/>
    <property type="match status" value="1"/>
</dbReference>
<feature type="binding site" evidence="12">
    <location>
        <position position="271"/>
    </location>
    <ligand>
        <name>[4Fe-4S] cluster</name>
        <dbReference type="ChEBI" id="CHEBI:49883"/>
        <label>2</label>
        <note>4Fe-4S-substrate</note>
    </ligand>
</feature>
<evidence type="ECO:0000256" key="12">
    <source>
        <dbReference type="HAMAP-Rule" id="MF_01225"/>
    </source>
</evidence>
<evidence type="ECO:0000256" key="10">
    <source>
        <dbReference type="ARBA" id="ARBA00023239"/>
    </source>
</evidence>
<evidence type="ECO:0000256" key="9">
    <source>
        <dbReference type="ARBA" id="ARBA00023150"/>
    </source>
</evidence>
<feature type="binding site" evidence="12">
    <location>
        <position position="24"/>
    </location>
    <ligand>
        <name>[4Fe-4S] cluster</name>
        <dbReference type="ChEBI" id="CHEBI:49883"/>
        <label>1</label>
        <note>4Fe-4S-S-AdoMet</note>
    </ligand>
</feature>
<evidence type="ECO:0000256" key="7">
    <source>
        <dbReference type="ARBA" id="ARBA00023014"/>
    </source>
</evidence>
<dbReference type="SMART" id="SM00729">
    <property type="entry name" value="Elp3"/>
    <property type="match status" value="1"/>
</dbReference>
<feature type="binding site" evidence="12">
    <location>
        <position position="155"/>
    </location>
    <ligand>
        <name>GTP</name>
        <dbReference type="ChEBI" id="CHEBI:37565"/>
    </ligand>
</feature>
<dbReference type="SFLD" id="SFLDG01383">
    <property type="entry name" value="cyclic_pyranopterin_phosphate"/>
    <property type="match status" value="1"/>
</dbReference>
<keyword evidence="5 12" id="KW-0547">Nucleotide-binding</keyword>
<keyword evidence="3 12" id="KW-0949">S-adenosyl-L-methionine</keyword>
<dbReference type="GO" id="GO:0006777">
    <property type="term" value="P:Mo-molybdopterin cofactor biosynthetic process"/>
    <property type="evidence" value="ECO:0007669"/>
    <property type="project" value="UniProtKB-UniRule"/>
</dbReference>
<dbReference type="Proteomes" id="UP000199337">
    <property type="component" value="Unassembled WGS sequence"/>
</dbReference>
<proteinExistence type="inferred from homology"/>
<evidence type="ECO:0000256" key="4">
    <source>
        <dbReference type="ARBA" id="ARBA00022723"/>
    </source>
</evidence>
<feature type="binding site" evidence="12">
    <location>
        <position position="94"/>
    </location>
    <ligand>
        <name>GTP</name>
        <dbReference type="ChEBI" id="CHEBI:37565"/>
    </ligand>
</feature>
<dbReference type="Pfam" id="PF06463">
    <property type="entry name" value="Mob_synth_C"/>
    <property type="match status" value="1"/>
</dbReference>
<dbReference type="Pfam" id="PF04055">
    <property type="entry name" value="Radical_SAM"/>
    <property type="match status" value="1"/>
</dbReference>
<dbReference type="GO" id="GO:0005525">
    <property type="term" value="F:GTP binding"/>
    <property type="evidence" value="ECO:0007669"/>
    <property type="project" value="UniProtKB-UniRule"/>
</dbReference>
<comment type="pathway">
    <text evidence="12">Cofactor biosynthesis; molybdopterin biosynthesis.</text>
</comment>
<evidence type="ECO:0000313" key="15">
    <source>
        <dbReference type="Proteomes" id="UP000199337"/>
    </source>
</evidence>
<keyword evidence="10 12" id="KW-0456">Lyase</keyword>
<feature type="binding site" evidence="12">
    <location>
        <position position="13"/>
    </location>
    <ligand>
        <name>GTP</name>
        <dbReference type="ChEBI" id="CHEBI:37565"/>
    </ligand>
</feature>
<evidence type="ECO:0000256" key="3">
    <source>
        <dbReference type="ARBA" id="ARBA00022691"/>
    </source>
</evidence>
<dbReference type="AlphaFoldDB" id="A0A1I2XI63"/>
<feature type="binding site" evidence="12">
    <location>
        <position position="254"/>
    </location>
    <ligand>
        <name>[4Fe-4S] cluster</name>
        <dbReference type="ChEBI" id="CHEBI:49883"/>
        <label>2</label>
        <note>4Fe-4S-substrate</note>
    </ligand>
</feature>
<comment type="function">
    <text evidence="12">Catalyzes the cyclization of GTP to (8S)-3',8-cyclo-7,8-dihydroguanosine 5'-triphosphate.</text>
</comment>
<feature type="binding site" evidence="12">
    <location>
        <position position="26"/>
    </location>
    <ligand>
        <name>S-adenosyl-L-methionine</name>
        <dbReference type="ChEBI" id="CHEBI:59789"/>
    </ligand>
</feature>
<dbReference type="NCBIfam" id="TIGR02666">
    <property type="entry name" value="moaA"/>
    <property type="match status" value="1"/>
</dbReference>
<dbReference type="SFLD" id="SFLDG01386">
    <property type="entry name" value="main_SPASM_domain-containing"/>
    <property type="match status" value="1"/>
</dbReference>
<comment type="subunit">
    <text evidence="12">Monomer and homodimer.</text>
</comment>
<dbReference type="GO" id="GO:0061798">
    <property type="term" value="F:GTP 3',8'-cyclase activity"/>
    <property type="evidence" value="ECO:0007669"/>
    <property type="project" value="UniProtKB-UniRule"/>
</dbReference>
<organism evidence="14 15">
    <name type="scientific">Desulfotruncus arcticus DSM 17038</name>
    <dbReference type="NCBI Taxonomy" id="1121424"/>
    <lineage>
        <taxon>Bacteria</taxon>
        <taxon>Bacillati</taxon>
        <taxon>Bacillota</taxon>
        <taxon>Clostridia</taxon>
        <taxon>Eubacteriales</taxon>
        <taxon>Desulfallaceae</taxon>
        <taxon>Desulfotruncus</taxon>
    </lineage>
</organism>
<evidence type="ECO:0000256" key="8">
    <source>
        <dbReference type="ARBA" id="ARBA00023134"/>
    </source>
</evidence>
<sequence>MQDQYRRPINYLRISVTDRCNLRCVYCMPPSGVKFIKHEEILSIEEIITVVKAGVRIGIKKIRLTGGEPLVRGGILDLVSSLKNIPEIDDIAITTNGILLSQMVGPLKKAGLNRVNVSLDTMKPERFKKITRGGNLDLVWKGINAALSAGLDPVKINTVAIRGFNDDELVDLARLTLDHPLHIRFIELMPIGSSDAWSRGKFIASGEVKELIEGALGNLVDEKHINGNGPALYTRLPGSRGTIGFISAISNHFCAECNRLRLTSTGQLRPCLFNHREIDLKQALRSGAGPEKLVEIFREAIVSKPVGHDLDKAWQEDDRVMSQIGG</sequence>
<protein>
    <recommendedName>
        <fullName evidence="1 12">GTP 3',8-cyclase</fullName>
        <ecNumber evidence="1 12">4.1.99.22</ecNumber>
    </recommendedName>
    <alternativeName>
        <fullName evidence="12">Molybdenum cofactor biosynthesis protein A</fullName>
    </alternativeName>
</protein>
<dbReference type="SFLD" id="SFLDG01067">
    <property type="entry name" value="SPASM/twitch_domain_containing"/>
    <property type="match status" value="1"/>
</dbReference>